<evidence type="ECO:0000259" key="2">
    <source>
        <dbReference type="Pfam" id="PF00534"/>
    </source>
</evidence>
<dbReference type="PANTHER" id="PTHR46401:SF2">
    <property type="entry name" value="GLYCOSYLTRANSFERASE WBBK-RELATED"/>
    <property type="match status" value="1"/>
</dbReference>
<keyword evidence="3" id="KW-0328">Glycosyltransferase</keyword>
<evidence type="ECO:0000313" key="4">
    <source>
        <dbReference type="Proteomes" id="UP001209854"/>
    </source>
</evidence>
<dbReference type="EC" id="2.4.-.-" evidence="3"/>
<keyword evidence="1 3" id="KW-0808">Transferase</keyword>
<dbReference type="EMBL" id="JAPFCC010000001">
    <property type="protein sequence ID" value="MCW7553162.1"/>
    <property type="molecule type" value="Genomic_DNA"/>
</dbReference>
<dbReference type="Pfam" id="PF00534">
    <property type="entry name" value="Glycos_transf_1"/>
    <property type="match status" value="1"/>
</dbReference>
<dbReference type="Proteomes" id="UP001209854">
    <property type="component" value="Unassembled WGS sequence"/>
</dbReference>
<protein>
    <submittedName>
        <fullName evidence="3">Glycosyltransferase</fullName>
        <ecNumber evidence="3">2.4.-.-</ecNumber>
    </submittedName>
</protein>
<organism evidence="3 4">
    <name type="scientific">Endozoicomonas gorgoniicola</name>
    <dbReference type="NCBI Taxonomy" id="1234144"/>
    <lineage>
        <taxon>Bacteria</taxon>
        <taxon>Pseudomonadati</taxon>
        <taxon>Pseudomonadota</taxon>
        <taxon>Gammaproteobacteria</taxon>
        <taxon>Oceanospirillales</taxon>
        <taxon>Endozoicomonadaceae</taxon>
        <taxon>Endozoicomonas</taxon>
    </lineage>
</organism>
<gene>
    <name evidence="3" type="ORF">NX722_11040</name>
</gene>
<dbReference type="GO" id="GO:0016757">
    <property type="term" value="F:glycosyltransferase activity"/>
    <property type="evidence" value="ECO:0007669"/>
    <property type="project" value="UniProtKB-KW"/>
</dbReference>
<feature type="domain" description="Glycosyl transferase family 1" evidence="2">
    <location>
        <begin position="254"/>
        <end position="363"/>
    </location>
</feature>
<evidence type="ECO:0000313" key="3">
    <source>
        <dbReference type="EMBL" id="MCW7553162.1"/>
    </source>
</evidence>
<dbReference type="InterPro" id="IPR001296">
    <property type="entry name" value="Glyco_trans_1"/>
</dbReference>
<evidence type="ECO:0000256" key="1">
    <source>
        <dbReference type="ARBA" id="ARBA00022679"/>
    </source>
</evidence>
<keyword evidence="4" id="KW-1185">Reference proteome</keyword>
<proteinExistence type="predicted"/>
<comment type="caution">
    <text evidence="3">The sequence shown here is derived from an EMBL/GenBank/DDBJ whole genome shotgun (WGS) entry which is preliminary data.</text>
</comment>
<dbReference type="Gene3D" id="3.40.50.2000">
    <property type="entry name" value="Glycogen Phosphorylase B"/>
    <property type="match status" value="2"/>
</dbReference>
<reference evidence="3 4" key="1">
    <citation type="submission" date="2022-10" db="EMBL/GenBank/DDBJ databases">
        <title>High-quality genome sequences of two octocoral-associated bacteria, Endozoicomonas euniceicola EF212 and Endozoicomonas gorgoniicola PS125.</title>
        <authorList>
            <person name="Chiou Y.-J."/>
            <person name="Chen Y.-H."/>
        </authorList>
    </citation>
    <scope>NUCLEOTIDE SEQUENCE [LARGE SCALE GENOMIC DNA]</scope>
    <source>
        <strain evidence="3 4">PS125</strain>
    </source>
</reference>
<name>A0ABT3MUU9_9GAMM</name>
<sequence>MYKETYITYTDKKVGDSHSFIDDMICDELSKQLVCRSIVVMNDSSKGLFVSKKNKAALIGVPIKRSGLQRFCLIVYSFFLTWSLLKRFKHEKITILVRNEPCNMMGAALSSWLFGKLNNKKVGLIFQSSFPLEIDVEGFSFKNLIARKMITLLLPFYDKCIVVSEEAKKRIRKYNKKITIDIIPLCVNKRFICFTPKKGISSKKLNLLYIGTHAKIRNLEEVYLGIFYAFKQGLNICLDSVGASKSDIKRLEKNKEIAELVSRGIVRFHEKCSRSELDVFFQKSDIGLNLIPPLPIYKESSSTKLIEYMAKGLPVISSSGIPYHHEIHNASNTGWLVEFNSNAITKALINVNNDWKKSNHSKETVQFVIEKMTYDRFVKALCIQSIL</sequence>
<accession>A0ABT3MUU9</accession>
<dbReference type="RefSeq" id="WP_262568021.1">
    <property type="nucleotide sequence ID" value="NZ_JAPFCC010000001.1"/>
</dbReference>
<dbReference type="PANTHER" id="PTHR46401">
    <property type="entry name" value="GLYCOSYLTRANSFERASE WBBK-RELATED"/>
    <property type="match status" value="1"/>
</dbReference>
<dbReference type="SUPFAM" id="SSF53756">
    <property type="entry name" value="UDP-Glycosyltransferase/glycogen phosphorylase"/>
    <property type="match status" value="1"/>
</dbReference>